<name>D6Y9L1_THEBD</name>
<keyword evidence="1 5" id="KW-0378">Hydrolase</keyword>
<evidence type="ECO:0000256" key="2">
    <source>
        <dbReference type="SAM" id="MobiDB-lite"/>
    </source>
</evidence>
<keyword evidence="6" id="KW-1185">Reference proteome</keyword>
<dbReference type="eggNOG" id="COG0860">
    <property type="taxonomic scope" value="Bacteria"/>
</dbReference>
<dbReference type="InterPro" id="IPR002508">
    <property type="entry name" value="MurNAc-LAA_cat"/>
</dbReference>
<feature type="signal peptide" evidence="3">
    <location>
        <begin position="1"/>
        <end position="20"/>
    </location>
</feature>
<dbReference type="PROSITE" id="PS51257">
    <property type="entry name" value="PROKAR_LIPOPROTEIN"/>
    <property type="match status" value="1"/>
</dbReference>
<accession>D6Y9L1</accession>
<feature type="domain" description="MurNAc-LAA" evidence="4">
    <location>
        <begin position="161"/>
        <end position="285"/>
    </location>
</feature>
<dbReference type="SMART" id="SM00646">
    <property type="entry name" value="Ami_3"/>
    <property type="match status" value="1"/>
</dbReference>
<dbReference type="HOGENOM" id="CLU_014322_12_1_11"/>
<dbReference type="Gene3D" id="3.40.630.40">
    <property type="entry name" value="Zn-dependent exopeptidases"/>
    <property type="match status" value="1"/>
</dbReference>
<organism evidence="5 6">
    <name type="scientific">Thermobispora bispora (strain ATCC 19993 / DSM 43833 / CBS 139.67 / JCM 10125 / KCTC 9307 / NBRC 14880 / R51)</name>
    <dbReference type="NCBI Taxonomy" id="469371"/>
    <lineage>
        <taxon>Bacteria</taxon>
        <taxon>Bacillati</taxon>
        <taxon>Actinomycetota</taxon>
        <taxon>Actinomycetes</taxon>
        <taxon>Streptosporangiales</taxon>
        <taxon>Streptosporangiaceae</taxon>
        <taxon>Thermobispora</taxon>
    </lineage>
</organism>
<dbReference type="Proteomes" id="UP000006640">
    <property type="component" value="Chromosome"/>
</dbReference>
<protein>
    <submittedName>
        <fullName evidence="5">Cell wall hydrolase/autolysin</fullName>
    </submittedName>
</protein>
<dbReference type="GO" id="GO:0008745">
    <property type="term" value="F:N-acetylmuramoyl-L-alanine amidase activity"/>
    <property type="evidence" value="ECO:0007669"/>
    <property type="project" value="InterPro"/>
</dbReference>
<dbReference type="AlphaFoldDB" id="D6Y9L1"/>
<dbReference type="PANTHER" id="PTHR30404">
    <property type="entry name" value="N-ACETYLMURAMOYL-L-ALANINE AMIDASE"/>
    <property type="match status" value="1"/>
</dbReference>
<dbReference type="STRING" id="469371.Tbis_3352"/>
<dbReference type="InterPro" id="IPR050695">
    <property type="entry name" value="N-acetylmuramoyl_amidase_3"/>
</dbReference>
<keyword evidence="3" id="KW-0732">Signal</keyword>
<feature type="chain" id="PRO_5038790866" evidence="3">
    <location>
        <begin position="21"/>
        <end position="290"/>
    </location>
</feature>
<feature type="region of interest" description="Disordered" evidence="2">
    <location>
        <begin position="32"/>
        <end position="53"/>
    </location>
</feature>
<dbReference type="EMBL" id="CP001874">
    <property type="protein sequence ID" value="ADG90042.1"/>
    <property type="molecule type" value="Genomic_DNA"/>
</dbReference>
<reference evidence="5 6" key="1">
    <citation type="submission" date="2010-01" db="EMBL/GenBank/DDBJ databases">
        <title>The complete genome of Thermobispora bispora DSM 43833.</title>
        <authorList>
            <consortium name="US DOE Joint Genome Institute (JGI-PGF)"/>
            <person name="Lucas S."/>
            <person name="Copeland A."/>
            <person name="Lapidus A."/>
            <person name="Glavina del Rio T."/>
            <person name="Dalin E."/>
            <person name="Tice H."/>
            <person name="Bruce D."/>
            <person name="Goodwin L."/>
            <person name="Pitluck S."/>
            <person name="Kyrpides N."/>
            <person name="Mavromatis K."/>
            <person name="Ivanova N."/>
            <person name="Mikhailova N."/>
            <person name="Chertkov O."/>
            <person name="Brettin T."/>
            <person name="Detter J.C."/>
            <person name="Han C."/>
            <person name="Larimer F."/>
            <person name="Land M."/>
            <person name="Hauser L."/>
            <person name="Markowitz V."/>
            <person name="Cheng J.-F."/>
            <person name="Hugenholtz P."/>
            <person name="Woyke T."/>
            <person name="Wu D."/>
            <person name="Jando M."/>
            <person name="Schneider S."/>
            <person name="Klenk H.-P."/>
            <person name="Eisen J.A."/>
        </authorList>
    </citation>
    <scope>NUCLEOTIDE SEQUENCE [LARGE SCALE GENOMIC DNA]</scope>
    <source>
        <strain evidence="6">ATCC 19993 / DSM 43833 / CBS 139.67 / JCM 10125 / KCTC 9307 / NBRC 14880 / R51</strain>
    </source>
</reference>
<evidence type="ECO:0000256" key="3">
    <source>
        <dbReference type="SAM" id="SignalP"/>
    </source>
</evidence>
<dbReference type="PANTHER" id="PTHR30404:SF0">
    <property type="entry name" value="N-ACETYLMURAMOYL-L-ALANINE AMIDASE AMIC"/>
    <property type="match status" value="1"/>
</dbReference>
<dbReference type="GO" id="GO:0009253">
    <property type="term" value="P:peptidoglycan catabolic process"/>
    <property type="evidence" value="ECO:0007669"/>
    <property type="project" value="InterPro"/>
</dbReference>
<dbReference type="CDD" id="cd02696">
    <property type="entry name" value="MurNAc-LAA"/>
    <property type="match status" value="1"/>
</dbReference>
<proteinExistence type="predicted"/>
<dbReference type="RefSeq" id="WP_013133575.1">
    <property type="nucleotide sequence ID" value="NC_014165.1"/>
</dbReference>
<evidence type="ECO:0000313" key="6">
    <source>
        <dbReference type="Proteomes" id="UP000006640"/>
    </source>
</evidence>
<gene>
    <name evidence="5" type="ordered locus">Tbis_3352</name>
</gene>
<sequence>MIRRALAAAALGLVTAGAVACGGETAAPGTAGAFTDGGSTASPAPERSRLSPAAPAAGAAIAASPASAAARPLAGKVIVIDPGHNGNNWRAPEKINKKVNAVTMWKPCDTTGTTTNDGYPESAFAWDVATRLAKLLRAQGATVKLTREDNKGVGPCITERAAIANRAKADASISIHADGAGQGTRGFHVIVPKKINGPVDPVVGDSLRLGVAIRNAVREVTGLPYANYIGKNGIDRRGDLGGLNLSTVPKVFLETGNMRNPTDARKMKDPAFRQRLAEALAKGLRDYLSR</sequence>
<dbReference type="KEGG" id="tbi:Tbis_3352"/>
<dbReference type="SUPFAM" id="SSF53187">
    <property type="entry name" value="Zn-dependent exopeptidases"/>
    <property type="match status" value="1"/>
</dbReference>
<evidence type="ECO:0000259" key="4">
    <source>
        <dbReference type="SMART" id="SM00646"/>
    </source>
</evidence>
<dbReference type="GO" id="GO:0030288">
    <property type="term" value="C:outer membrane-bounded periplasmic space"/>
    <property type="evidence" value="ECO:0007669"/>
    <property type="project" value="TreeGrafter"/>
</dbReference>
<dbReference type="Pfam" id="PF01520">
    <property type="entry name" value="Amidase_3"/>
    <property type="match status" value="1"/>
</dbReference>
<evidence type="ECO:0000256" key="1">
    <source>
        <dbReference type="ARBA" id="ARBA00022801"/>
    </source>
</evidence>
<evidence type="ECO:0000313" key="5">
    <source>
        <dbReference type="EMBL" id="ADG90042.1"/>
    </source>
</evidence>